<dbReference type="STRING" id="583355.Caka_0710"/>
<dbReference type="HOGENOM" id="CLU_058015_1_0_0"/>
<name>D5EPJ7_CORAD</name>
<evidence type="ECO:0000313" key="6">
    <source>
        <dbReference type="Proteomes" id="UP000000925"/>
    </source>
</evidence>
<dbReference type="InterPro" id="IPR047048">
    <property type="entry name" value="TlyA"/>
</dbReference>
<comment type="similarity">
    <text evidence="2">Belongs to the TlyA family.</text>
</comment>
<dbReference type="InterPro" id="IPR029063">
    <property type="entry name" value="SAM-dependent_MTases_sf"/>
</dbReference>
<dbReference type="OrthoDB" id="9784736at2"/>
<evidence type="ECO:0000256" key="2">
    <source>
        <dbReference type="ARBA" id="ARBA00029460"/>
    </source>
</evidence>
<dbReference type="AlphaFoldDB" id="D5EPJ7"/>
<dbReference type="GO" id="GO:0008168">
    <property type="term" value="F:methyltransferase activity"/>
    <property type="evidence" value="ECO:0007669"/>
    <property type="project" value="InterPro"/>
</dbReference>
<dbReference type="KEGG" id="caa:Caka_0710"/>
<keyword evidence="6" id="KW-1185">Reference proteome</keyword>
<dbReference type="InterPro" id="IPR036986">
    <property type="entry name" value="S4_RNA-bd_sf"/>
</dbReference>
<dbReference type="Gene3D" id="3.10.290.10">
    <property type="entry name" value="RNA-binding S4 domain"/>
    <property type="match status" value="1"/>
</dbReference>
<dbReference type="InterPro" id="IPR002877">
    <property type="entry name" value="RNA_MeTrfase_FtsJ_dom"/>
</dbReference>
<accession>D5EPJ7</accession>
<evidence type="ECO:0000313" key="5">
    <source>
        <dbReference type="EMBL" id="ADE53734.1"/>
    </source>
</evidence>
<dbReference type="GO" id="GO:0003723">
    <property type="term" value="F:RNA binding"/>
    <property type="evidence" value="ECO:0007669"/>
    <property type="project" value="UniProtKB-KW"/>
</dbReference>
<dbReference type="CDD" id="cd00165">
    <property type="entry name" value="S4"/>
    <property type="match status" value="1"/>
</dbReference>
<dbReference type="Pfam" id="PF01479">
    <property type="entry name" value="S4"/>
    <property type="match status" value="1"/>
</dbReference>
<evidence type="ECO:0000259" key="4">
    <source>
        <dbReference type="SMART" id="SM00363"/>
    </source>
</evidence>
<sequence>MAAKKTRIDELLVEQGLADSRSQAKALVLAGKVRLGTERLDKPGRTLPTDSQLTVEQPPRFVSRGGEKLEGFLDQFDIDVSGLRVLDVGASTGGFTDCCLQRGVVSATCVDVGRAQLHNKLRQDERVTNLEKTNARNLQPGDLPHDNYPLIVMDLSFISLTKVLPAVWQYLSVGGRLIALVKPQFEAEKHEVDAGKGIIRDSTIHERVLKHIQDFALEQLPNATLIGAIDSPIKGTDGNKEFLIGLLREA</sequence>
<dbReference type="RefSeq" id="WP_013042458.1">
    <property type="nucleotide sequence ID" value="NC_014008.1"/>
</dbReference>
<dbReference type="InterPro" id="IPR002942">
    <property type="entry name" value="S4_RNA-bd"/>
</dbReference>
<gene>
    <name evidence="5" type="ordered locus">Caka_0710</name>
</gene>
<organism evidence="5 6">
    <name type="scientific">Coraliomargarita akajimensis (strain DSM 45221 / IAM 15411 / JCM 23193 / KCTC 12865 / 04OKA010-24)</name>
    <dbReference type="NCBI Taxonomy" id="583355"/>
    <lineage>
        <taxon>Bacteria</taxon>
        <taxon>Pseudomonadati</taxon>
        <taxon>Verrucomicrobiota</taxon>
        <taxon>Opitutia</taxon>
        <taxon>Puniceicoccales</taxon>
        <taxon>Coraliomargaritaceae</taxon>
        <taxon>Coraliomargarita</taxon>
    </lineage>
</organism>
<dbReference type="GO" id="GO:0032259">
    <property type="term" value="P:methylation"/>
    <property type="evidence" value="ECO:0007669"/>
    <property type="project" value="InterPro"/>
</dbReference>
<proteinExistence type="inferred from homology"/>
<dbReference type="CDD" id="cd02440">
    <property type="entry name" value="AdoMet_MTases"/>
    <property type="match status" value="1"/>
</dbReference>
<dbReference type="SUPFAM" id="SSF55174">
    <property type="entry name" value="Alpha-L RNA-binding motif"/>
    <property type="match status" value="1"/>
</dbReference>
<feature type="domain" description="RNA-binding S4" evidence="4">
    <location>
        <begin position="6"/>
        <end position="67"/>
    </location>
</feature>
<dbReference type="Pfam" id="PF01728">
    <property type="entry name" value="FtsJ"/>
    <property type="match status" value="1"/>
</dbReference>
<dbReference type="SMART" id="SM00363">
    <property type="entry name" value="S4"/>
    <property type="match status" value="1"/>
</dbReference>
<protein>
    <submittedName>
        <fullName evidence="5">Hemolysin A</fullName>
    </submittedName>
</protein>
<evidence type="ECO:0000256" key="1">
    <source>
        <dbReference type="ARBA" id="ARBA00022884"/>
    </source>
</evidence>
<keyword evidence="1 3" id="KW-0694">RNA-binding</keyword>
<dbReference type="EMBL" id="CP001998">
    <property type="protein sequence ID" value="ADE53734.1"/>
    <property type="molecule type" value="Genomic_DNA"/>
</dbReference>
<dbReference type="PANTHER" id="PTHR32319:SF0">
    <property type="entry name" value="BACTERIAL HEMOLYSIN-LIKE PROTEIN"/>
    <property type="match status" value="1"/>
</dbReference>
<dbReference type="eggNOG" id="COG1189">
    <property type="taxonomic scope" value="Bacteria"/>
</dbReference>
<evidence type="ECO:0000256" key="3">
    <source>
        <dbReference type="PROSITE-ProRule" id="PRU00182"/>
    </source>
</evidence>
<dbReference type="InterPro" id="IPR004538">
    <property type="entry name" value="Hemolysin_A/TlyA"/>
</dbReference>
<reference evidence="5 6" key="1">
    <citation type="journal article" date="2010" name="Stand. Genomic Sci.">
        <title>Complete genome sequence of Coraliomargarita akajimensis type strain (04OKA010-24).</title>
        <authorList>
            <person name="Mavromatis K."/>
            <person name="Abt B."/>
            <person name="Brambilla E."/>
            <person name="Lapidus A."/>
            <person name="Copeland A."/>
            <person name="Deshpande S."/>
            <person name="Nolan M."/>
            <person name="Lucas S."/>
            <person name="Tice H."/>
            <person name="Cheng J.F."/>
            <person name="Han C."/>
            <person name="Detter J.C."/>
            <person name="Woyke T."/>
            <person name="Goodwin L."/>
            <person name="Pitluck S."/>
            <person name="Held B."/>
            <person name="Brettin T."/>
            <person name="Tapia R."/>
            <person name="Ivanova N."/>
            <person name="Mikhailova N."/>
            <person name="Pati A."/>
            <person name="Liolios K."/>
            <person name="Chen A."/>
            <person name="Palaniappan K."/>
            <person name="Land M."/>
            <person name="Hauser L."/>
            <person name="Chang Y.J."/>
            <person name="Jeffries C.D."/>
            <person name="Rohde M."/>
            <person name="Goker M."/>
            <person name="Bristow J."/>
            <person name="Eisen J.A."/>
            <person name="Markowitz V."/>
            <person name="Hugenholtz P."/>
            <person name="Klenk H.P."/>
            <person name="Kyrpides N.C."/>
        </authorList>
    </citation>
    <scope>NUCLEOTIDE SEQUENCE [LARGE SCALE GENOMIC DNA]</scope>
    <source>
        <strain evidence="6">DSM 45221 / IAM 15411 / JCM 23193 / KCTC 12865</strain>
    </source>
</reference>
<dbReference type="PROSITE" id="PS50889">
    <property type="entry name" value="S4"/>
    <property type="match status" value="1"/>
</dbReference>
<dbReference type="SUPFAM" id="SSF53335">
    <property type="entry name" value="S-adenosyl-L-methionine-dependent methyltransferases"/>
    <property type="match status" value="1"/>
</dbReference>
<dbReference type="PANTHER" id="PTHR32319">
    <property type="entry name" value="BACTERIAL HEMOLYSIN-LIKE PROTEIN"/>
    <property type="match status" value="1"/>
</dbReference>
<dbReference type="NCBIfam" id="TIGR00478">
    <property type="entry name" value="tly"/>
    <property type="match status" value="1"/>
</dbReference>
<dbReference type="Proteomes" id="UP000000925">
    <property type="component" value="Chromosome"/>
</dbReference>
<dbReference type="Gene3D" id="3.40.50.150">
    <property type="entry name" value="Vaccinia Virus protein VP39"/>
    <property type="match status" value="1"/>
</dbReference>
<dbReference type="PIRSF" id="PIRSF005578">
    <property type="entry name" value="TlyA"/>
    <property type="match status" value="1"/>
</dbReference>